<evidence type="ECO:0000313" key="1">
    <source>
        <dbReference type="EMBL" id="KOF99984.1"/>
    </source>
</evidence>
<protein>
    <submittedName>
        <fullName evidence="1">Uncharacterized protein</fullName>
    </submittedName>
</protein>
<proteinExistence type="predicted"/>
<accession>A0A0L8IEY8</accession>
<organism evidence="1">
    <name type="scientific">Octopus bimaculoides</name>
    <name type="common">California two-spotted octopus</name>
    <dbReference type="NCBI Taxonomy" id="37653"/>
    <lineage>
        <taxon>Eukaryota</taxon>
        <taxon>Metazoa</taxon>
        <taxon>Spiralia</taxon>
        <taxon>Lophotrochozoa</taxon>
        <taxon>Mollusca</taxon>
        <taxon>Cephalopoda</taxon>
        <taxon>Coleoidea</taxon>
        <taxon>Octopodiformes</taxon>
        <taxon>Octopoda</taxon>
        <taxon>Incirrata</taxon>
        <taxon>Octopodidae</taxon>
        <taxon>Octopus</taxon>
    </lineage>
</organism>
<name>A0A0L8IEY8_OCTBM</name>
<reference evidence="1" key="1">
    <citation type="submission" date="2015-07" db="EMBL/GenBank/DDBJ databases">
        <title>MeaNS - Measles Nucleotide Surveillance Program.</title>
        <authorList>
            <person name="Tran T."/>
            <person name="Druce J."/>
        </authorList>
    </citation>
    <scope>NUCLEOTIDE SEQUENCE</scope>
    <source>
        <strain evidence="1">UCB-OBI-ISO-001</strain>
        <tissue evidence="1">Gonad</tissue>
    </source>
</reference>
<sequence length="76" mass="8564">MTNLYDILQTLVNIKNKDLKSKTAIPPAALRVLKQEPAALNQTAFRTRQNSGESSIKSWDEMLNMKSNENYAIPAK</sequence>
<dbReference type="EMBL" id="KQ415863">
    <property type="protein sequence ID" value="KOF99984.1"/>
    <property type="molecule type" value="Genomic_DNA"/>
</dbReference>
<gene>
    <name evidence="1" type="ORF">OCBIM_22009318mg</name>
</gene>
<dbReference type="AlphaFoldDB" id="A0A0L8IEY8"/>